<comment type="function">
    <text evidence="21">Catalyzes three sequential steps of tetrahydrofolate biosynthesis.</text>
</comment>
<comment type="catalytic activity">
    <reaction evidence="2">
        <text>6-hydroxymethyl-7,8-dihydropterin + ATP = (7,8-dihydropterin-6-yl)methyl diphosphate + AMP + H(+)</text>
        <dbReference type="Rhea" id="RHEA:11412"/>
        <dbReference type="ChEBI" id="CHEBI:15378"/>
        <dbReference type="ChEBI" id="CHEBI:30616"/>
        <dbReference type="ChEBI" id="CHEBI:44841"/>
        <dbReference type="ChEBI" id="CHEBI:72950"/>
        <dbReference type="ChEBI" id="CHEBI:456215"/>
        <dbReference type="EC" id="2.7.6.3"/>
    </reaction>
</comment>
<dbReference type="InterPro" id="IPR011005">
    <property type="entry name" value="Dihydropteroate_synth-like_sf"/>
</dbReference>
<keyword evidence="17" id="KW-0067">ATP-binding</keyword>
<dbReference type="PANTHER" id="PTHR20941">
    <property type="entry name" value="FOLATE SYNTHESIS PROTEINS"/>
    <property type="match status" value="1"/>
</dbReference>
<gene>
    <name evidence="28" type="ORF">K489DRAFT_326773</name>
</gene>
<dbReference type="PROSITE" id="PS50972">
    <property type="entry name" value="PTERIN_BINDING"/>
    <property type="match status" value="1"/>
</dbReference>
<dbReference type="Pfam" id="PF01288">
    <property type="entry name" value="HPPK"/>
    <property type="match status" value="1"/>
</dbReference>
<feature type="compositionally biased region" description="Polar residues" evidence="25">
    <location>
        <begin position="35"/>
        <end position="48"/>
    </location>
</feature>
<feature type="domain" description="Pterin-binding" evidence="26">
    <location>
        <begin position="278"/>
        <end position="548"/>
    </location>
</feature>
<dbReference type="Pfam" id="PF00809">
    <property type="entry name" value="Pterin_bind"/>
    <property type="match status" value="1"/>
</dbReference>
<reference evidence="28" key="1">
    <citation type="submission" date="2020-01" db="EMBL/GenBank/DDBJ databases">
        <authorList>
            <consortium name="DOE Joint Genome Institute"/>
            <person name="Haridas S."/>
            <person name="Albert R."/>
            <person name="Binder M."/>
            <person name="Bloem J."/>
            <person name="Labutti K."/>
            <person name="Salamov A."/>
            <person name="Andreopoulos B."/>
            <person name="Baker S.E."/>
            <person name="Barry K."/>
            <person name="Bills G."/>
            <person name="Bluhm B.H."/>
            <person name="Cannon C."/>
            <person name="Castanera R."/>
            <person name="Culley D.E."/>
            <person name="Daum C."/>
            <person name="Ezra D."/>
            <person name="Gonzalez J.B."/>
            <person name="Henrissat B."/>
            <person name="Kuo A."/>
            <person name="Liang C."/>
            <person name="Lipzen A."/>
            <person name="Lutzoni F."/>
            <person name="Magnuson J."/>
            <person name="Mondo S."/>
            <person name="Nolan M."/>
            <person name="Ohm R."/>
            <person name="Pangilinan J."/>
            <person name="Park H.-J."/>
            <person name="Ramirez L."/>
            <person name="Alfaro M."/>
            <person name="Sun H."/>
            <person name="Tritt A."/>
            <person name="Yoshinaga Y."/>
            <person name="Zwiers L.-H."/>
            <person name="Turgeon B.G."/>
            <person name="Goodwin S.B."/>
            <person name="Spatafora J.W."/>
            <person name="Crous P.W."/>
            <person name="Grigoriev I.V."/>
        </authorList>
    </citation>
    <scope>NUCLEOTIDE SEQUENCE</scope>
    <source>
        <strain evidence="28">CBS 342.82</strain>
    </source>
</reference>
<evidence type="ECO:0000256" key="20">
    <source>
        <dbReference type="ARBA" id="ARBA00023268"/>
    </source>
</evidence>
<dbReference type="GO" id="GO:0005524">
    <property type="term" value="F:ATP binding"/>
    <property type="evidence" value="ECO:0007669"/>
    <property type="project" value="UniProtKB-KW"/>
</dbReference>
<dbReference type="InterPro" id="IPR000489">
    <property type="entry name" value="Pterin-binding_dom"/>
</dbReference>
<evidence type="ECO:0000256" key="7">
    <source>
        <dbReference type="ARBA" id="ARBA00005051"/>
    </source>
</evidence>
<evidence type="ECO:0000256" key="15">
    <source>
        <dbReference type="ARBA" id="ARBA00022741"/>
    </source>
</evidence>
<feature type="region of interest" description="Disordered" evidence="25">
    <location>
        <begin position="34"/>
        <end position="74"/>
    </location>
</feature>
<keyword evidence="13" id="KW-0808">Transferase</keyword>
<evidence type="ECO:0000256" key="10">
    <source>
        <dbReference type="ARBA" id="ARBA00012458"/>
    </source>
</evidence>
<keyword evidence="16" id="KW-0418">Kinase</keyword>
<evidence type="ECO:0000256" key="6">
    <source>
        <dbReference type="ARBA" id="ARBA00005013"/>
    </source>
</evidence>
<name>A0A6J3LTN7_9PEZI</name>
<evidence type="ECO:0000313" key="27">
    <source>
        <dbReference type="Proteomes" id="UP000504637"/>
    </source>
</evidence>
<dbReference type="EC" id="2.5.1.15" evidence="10"/>
<dbReference type="GeneID" id="54359732"/>
<evidence type="ECO:0000256" key="4">
    <source>
        <dbReference type="ARBA" id="ARBA00001946"/>
    </source>
</evidence>
<dbReference type="GO" id="GO:0046654">
    <property type="term" value="P:tetrahydrofolate biosynthetic process"/>
    <property type="evidence" value="ECO:0007669"/>
    <property type="project" value="UniProtKB-UniPathway"/>
</dbReference>
<dbReference type="GO" id="GO:0046872">
    <property type="term" value="F:metal ion binding"/>
    <property type="evidence" value="ECO:0007669"/>
    <property type="project" value="UniProtKB-KW"/>
</dbReference>
<dbReference type="OrthoDB" id="615426at2759"/>
<dbReference type="Gene3D" id="3.20.20.20">
    <property type="entry name" value="Dihydropteroate synthase-like"/>
    <property type="match status" value="1"/>
</dbReference>
<proteinExistence type="inferred from homology"/>
<evidence type="ECO:0000256" key="13">
    <source>
        <dbReference type="ARBA" id="ARBA00022679"/>
    </source>
</evidence>
<dbReference type="RefSeq" id="XP_033456029.1">
    <property type="nucleotide sequence ID" value="XM_033601932.1"/>
</dbReference>
<dbReference type="InterPro" id="IPR035907">
    <property type="entry name" value="Hppk_sf"/>
</dbReference>
<evidence type="ECO:0000256" key="3">
    <source>
        <dbReference type="ARBA" id="ARBA00001353"/>
    </source>
</evidence>
<evidence type="ECO:0000256" key="17">
    <source>
        <dbReference type="ARBA" id="ARBA00022840"/>
    </source>
</evidence>
<dbReference type="NCBIfam" id="TIGR01496">
    <property type="entry name" value="DHPS"/>
    <property type="match status" value="1"/>
</dbReference>
<keyword evidence="19" id="KW-0289">Folate biosynthesis</keyword>
<evidence type="ECO:0000256" key="22">
    <source>
        <dbReference type="ARBA" id="ARBA00061548"/>
    </source>
</evidence>
<keyword evidence="15" id="KW-0547">Nucleotide-binding</keyword>
<evidence type="ECO:0000256" key="24">
    <source>
        <dbReference type="ARBA" id="ARBA00068111"/>
    </source>
</evidence>
<dbReference type="PROSITE" id="PS00793">
    <property type="entry name" value="DHPS_2"/>
    <property type="match status" value="1"/>
</dbReference>
<evidence type="ECO:0000256" key="21">
    <source>
        <dbReference type="ARBA" id="ARBA00058009"/>
    </source>
</evidence>
<dbReference type="GO" id="GO:0003848">
    <property type="term" value="F:2-amino-4-hydroxy-6-hydroxymethyldihydropteridine diphosphokinase activity"/>
    <property type="evidence" value="ECO:0007669"/>
    <property type="project" value="UniProtKB-EC"/>
</dbReference>
<dbReference type="InterPro" id="IPR045031">
    <property type="entry name" value="DHP_synth-like"/>
</dbReference>
<dbReference type="GO" id="GO:0016301">
    <property type="term" value="F:kinase activity"/>
    <property type="evidence" value="ECO:0007669"/>
    <property type="project" value="UniProtKB-KW"/>
</dbReference>
<sequence length="559" mass="60310">MATQRSSRIALANGSRYLEGSTLRKSCRYAAFGSQRRQGSTAQPSVLDNPSVRCARPSRSRLRSTSRSLHSSAPRRDSKLFEGLFKTLPEGALSPSLPNHAFIALGSNIGDRFRAIEDACISIDEDDDMQIAETSPLYETAPMYVEDQGNFLNGVCKIRTKLSPMDLLDRLQSIENTLGRVKLIDKGPRNIDLDILTYNTESISSTRLTVPHALMLEREFVLRPLCDTSGSKFRHPSSESSAEEHLAALPPSILPISPLTPLAPIHNPIRSTDPTRPTRVMSILNLTPDSFSDGGLHSSDEASLEATISAHIAAGATIIDVGGQSSRPGAADITAVEETSRILPAIRAFHNLPKSKTTGIALSIDTYRAPVAAAAIAAGAHIINDISGGLLDPDMLPTVSRLGCTYVLTHLRGTPGTMQNAENTSYPDGLIPTIIDDLAARCAAAQEAGIRRWRIILDPGVGFAKTTAQNLEILRRMPELRNAPPLLGYPWLVGTSRKGFLGQVLGLEKGHGAKERVWGTASTMAAAVWGGADVVRVHDVKEMAQVVRTADRVWRNGES</sequence>
<evidence type="ECO:0000256" key="8">
    <source>
        <dbReference type="ARBA" id="ARBA00009640"/>
    </source>
</evidence>
<dbReference type="GO" id="GO:0004150">
    <property type="term" value="F:dihydroneopterin aldolase activity"/>
    <property type="evidence" value="ECO:0007669"/>
    <property type="project" value="UniProtKB-EC"/>
</dbReference>
<dbReference type="GO" id="GO:0004156">
    <property type="term" value="F:dihydropteroate synthase activity"/>
    <property type="evidence" value="ECO:0007669"/>
    <property type="project" value="UniProtKB-EC"/>
</dbReference>
<evidence type="ECO:0000256" key="18">
    <source>
        <dbReference type="ARBA" id="ARBA00022842"/>
    </source>
</evidence>
<dbReference type="SUPFAM" id="SSF51717">
    <property type="entry name" value="Dihydropteroate synthetase-like"/>
    <property type="match status" value="1"/>
</dbReference>
<dbReference type="CDD" id="cd00739">
    <property type="entry name" value="DHPS"/>
    <property type="match status" value="1"/>
</dbReference>
<accession>A0A6J3LTN7</accession>
<dbReference type="CDD" id="cd00483">
    <property type="entry name" value="HPPK"/>
    <property type="match status" value="1"/>
</dbReference>
<dbReference type="EC" id="4.1.2.25" evidence="11"/>
<evidence type="ECO:0000259" key="26">
    <source>
        <dbReference type="PROSITE" id="PS50972"/>
    </source>
</evidence>
<comment type="similarity">
    <text evidence="8">In the N-terminal section; belongs to the DHNA family.</text>
</comment>
<dbReference type="PROSITE" id="PS00794">
    <property type="entry name" value="HPPK"/>
    <property type="match status" value="1"/>
</dbReference>
<comment type="catalytic activity">
    <reaction evidence="3">
        <text>7,8-dihydroneopterin = 6-hydroxymethyl-7,8-dihydropterin + glycolaldehyde</text>
        <dbReference type="Rhea" id="RHEA:10540"/>
        <dbReference type="ChEBI" id="CHEBI:17001"/>
        <dbReference type="ChEBI" id="CHEBI:17071"/>
        <dbReference type="ChEBI" id="CHEBI:44841"/>
        <dbReference type="EC" id="4.1.2.25"/>
    </reaction>
</comment>
<keyword evidence="27" id="KW-1185">Reference proteome</keyword>
<evidence type="ECO:0000256" key="14">
    <source>
        <dbReference type="ARBA" id="ARBA00022723"/>
    </source>
</evidence>
<comment type="pathway">
    <text evidence="6">Cofactor biosynthesis; tetrahydrofolate biosynthesis; 2-amino-4-hydroxy-6-hydroxymethyl-7,8-dihydropteridine diphosphate from 7,8-dihydroneopterin triphosphate: step 3/4.</text>
</comment>
<keyword evidence="14" id="KW-0479">Metal-binding</keyword>
<comment type="catalytic activity">
    <reaction evidence="1">
        <text>(7,8-dihydropterin-6-yl)methyl diphosphate + 4-aminobenzoate = 7,8-dihydropteroate + diphosphate</text>
        <dbReference type="Rhea" id="RHEA:19949"/>
        <dbReference type="ChEBI" id="CHEBI:17836"/>
        <dbReference type="ChEBI" id="CHEBI:17839"/>
        <dbReference type="ChEBI" id="CHEBI:33019"/>
        <dbReference type="ChEBI" id="CHEBI:72950"/>
        <dbReference type="EC" id="2.5.1.15"/>
    </reaction>
</comment>
<comment type="similarity">
    <text evidence="22">In the central section; belongs to the HPPK family.</text>
</comment>
<dbReference type="NCBIfam" id="TIGR01498">
    <property type="entry name" value="folK"/>
    <property type="match status" value="1"/>
</dbReference>
<dbReference type="InterPro" id="IPR000550">
    <property type="entry name" value="Hppk"/>
</dbReference>
<evidence type="ECO:0000256" key="2">
    <source>
        <dbReference type="ARBA" id="ARBA00000198"/>
    </source>
</evidence>
<evidence type="ECO:0000256" key="1">
    <source>
        <dbReference type="ARBA" id="ARBA00000012"/>
    </source>
</evidence>
<evidence type="ECO:0000313" key="28">
    <source>
        <dbReference type="RefSeq" id="XP_033456029.1"/>
    </source>
</evidence>
<dbReference type="FunFam" id="3.20.20.20:FF:000006">
    <property type="entry name" value="Dihydropteroate synthase"/>
    <property type="match status" value="1"/>
</dbReference>
<dbReference type="EC" id="2.7.6.3" evidence="12"/>
<organism evidence="28">
    <name type="scientific">Dissoconium aciculare CBS 342.82</name>
    <dbReference type="NCBI Taxonomy" id="1314786"/>
    <lineage>
        <taxon>Eukaryota</taxon>
        <taxon>Fungi</taxon>
        <taxon>Dikarya</taxon>
        <taxon>Ascomycota</taxon>
        <taxon>Pezizomycotina</taxon>
        <taxon>Dothideomycetes</taxon>
        <taxon>Dothideomycetidae</taxon>
        <taxon>Mycosphaerellales</taxon>
        <taxon>Dissoconiaceae</taxon>
        <taxon>Dissoconium</taxon>
    </lineage>
</organism>
<keyword evidence="18" id="KW-0460">Magnesium</keyword>
<dbReference type="SUPFAM" id="SSF55083">
    <property type="entry name" value="6-hydroxymethyl-7,8-dihydropterin pyrophosphokinase, HPPK"/>
    <property type="match status" value="1"/>
</dbReference>
<dbReference type="PANTHER" id="PTHR20941:SF1">
    <property type="entry name" value="FOLIC ACID SYNTHESIS PROTEIN FOL1"/>
    <property type="match status" value="1"/>
</dbReference>
<keyword evidence="20" id="KW-0511">Multifunctional enzyme</keyword>
<comment type="cofactor">
    <cofactor evidence="4">
        <name>Mg(2+)</name>
        <dbReference type="ChEBI" id="CHEBI:18420"/>
    </cofactor>
</comment>
<dbReference type="UniPathway" id="UPA00077">
    <property type="reaction ID" value="UER00155"/>
</dbReference>
<protein>
    <recommendedName>
        <fullName evidence="23">Folic acid synthesis protein FOL1</fullName>
        <ecNumber evidence="10">2.5.1.15</ecNumber>
        <ecNumber evidence="12">2.7.6.3</ecNumber>
        <ecNumber evidence="11">4.1.2.25</ecNumber>
    </recommendedName>
    <alternativeName>
        <fullName evidence="24">Folic acid synthesis protein fol1</fullName>
    </alternativeName>
</protein>
<evidence type="ECO:0000256" key="11">
    <source>
        <dbReference type="ARBA" id="ARBA00013043"/>
    </source>
</evidence>
<evidence type="ECO:0000256" key="23">
    <source>
        <dbReference type="ARBA" id="ARBA00067568"/>
    </source>
</evidence>
<evidence type="ECO:0000256" key="5">
    <source>
        <dbReference type="ARBA" id="ARBA00004763"/>
    </source>
</evidence>
<dbReference type="GO" id="GO:0046656">
    <property type="term" value="P:folic acid biosynthetic process"/>
    <property type="evidence" value="ECO:0007669"/>
    <property type="project" value="UniProtKB-KW"/>
</dbReference>
<evidence type="ECO:0000256" key="25">
    <source>
        <dbReference type="SAM" id="MobiDB-lite"/>
    </source>
</evidence>
<evidence type="ECO:0000256" key="16">
    <source>
        <dbReference type="ARBA" id="ARBA00022777"/>
    </source>
</evidence>
<comment type="pathway">
    <text evidence="5">Cofactor biosynthesis; tetrahydrofolate biosynthesis; 7,8-dihydrofolate from 2-amino-4-hydroxy-6-hydroxymethyl-7,8-dihydropteridine diphosphate and 4-aminobenzoate: step 1/2.</text>
</comment>
<dbReference type="Proteomes" id="UP000504637">
    <property type="component" value="Unplaced"/>
</dbReference>
<dbReference type="InterPro" id="IPR006390">
    <property type="entry name" value="DHP_synth_dom"/>
</dbReference>
<dbReference type="Gene3D" id="3.30.70.560">
    <property type="entry name" value="7,8-Dihydro-6-hydroxymethylpterin-pyrophosphokinase HPPK"/>
    <property type="match status" value="1"/>
</dbReference>
<reference evidence="28" key="2">
    <citation type="submission" date="2020-04" db="EMBL/GenBank/DDBJ databases">
        <authorList>
            <consortium name="NCBI Genome Project"/>
        </authorList>
    </citation>
    <scope>NUCLEOTIDE SEQUENCE</scope>
    <source>
        <strain evidence="28">CBS 342.82</strain>
    </source>
</reference>
<evidence type="ECO:0000256" key="19">
    <source>
        <dbReference type="ARBA" id="ARBA00022909"/>
    </source>
</evidence>
<reference evidence="28" key="3">
    <citation type="submission" date="2025-08" db="UniProtKB">
        <authorList>
            <consortium name="RefSeq"/>
        </authorList>
    </citation>
    <scope>IDENTIFICATION</scope>
    <source>
        <strain evidence="28">CBS 342.82</strain>
    </source>
</reference>
<evidence type="ECO:0000256" key="9">
    <source>
        <dbReference type="ARBA" id="ARBA00009951"/>
    </source>
</evidence>
<evidence type="ECO:0000256" key="12">
    <source>
        <dbReference type="ARBA" id="ARBA00013253"/>
    </source>
</evidence>
<dbReference type="GO" id="GO:0005740">
    <property type="term" value="C:mitochondrial envelope"/>
    <property type="evidence" value="ECO:0007669"/>
    <property type="project" value="TreeGrafter"/>
</dbReference>
<comment type="similarity">
    <text evidence="9">In the C-terminal section; belongs to the DHPS family.</text>
</comment>
<comment type="pathway">
    <text evidence="7">Cofactor biosynthesis; tetrahydrofolate biosynthesis; 2-amino-4-hydroxy-6-hydroxymethyl-7,8-dihydropteridine diphosphate from 7,8-dihydroneopterin triphosphate: step 4/4.</text>
</comment>
<dbReference type="AlphaFoldDB" id="A0A6J3LTN7"/>